<accession>A0A6C0BI63</accession>
<dbReference type="InterPro" id="IPR000086">
    <property type="entry name" value="NUDIX_hydrolase_dom"/>
</dbReference>
<dbReference type="AlphaFoldDB" id="A0A6C0BI63"/>
<dbReference type="SUPFAM" id="SSF55811">
    <property type="entry name" value="Nudix"/>
    <property type="match status" value="1"/>
</dbReference>
<protein>
    <recommendedName>
        <fullName evidence="1">Nudix hydrolase domain-containing protein</fullName>
    </recommendedName>
</protein>
<feature type="domain" description="Nudix hydrolase" evidence="1">
    <location>
        <begin position="1"/>
        <end position="124"/>
    </location>
</feature>
<dbReference type="InterPro" id="IPR015797">
    <property type="entry name" value="NUDIX_hydrolase-like_dom_sf"/>
</dbReference>
<proteinExistence type="predicted"/>
<dbReference type="EMBL" id="MN739162">
    <property type="protein sequence ID" value="QHS91702.1"/>
    <property type="molecule type" value="Genomic_DNA"/>
</dbReference>
<evidence type="ECO:0000259" key="1">
    <source>
        <dbReference type="PROSITE" id="PS51462"/>
    </source>
</evidence>
<dbReference type="Gene3D" id="3.90.79.10">
    <property type="entry name" value="Nucleoside Triphosphate Pyrophosphohydrolase"/>
    <property type="match status" value="1"/>
</dbReference>
<organism evidence="2">
    <name type="scientific">viral metagenome</name>
    <dbReference type="NCBI Taxonomy" id="1070528"/>
    <lineage>
        <taxon>unclassified sequences</taxon>
        <taxon>metagenomes</taxon>
        <taxon>organismal metagenomes</taxon>
    </lineage>
</organism>
<evidence type="ECO:0000313" key="2">
    <source>
        <dbReference type="EMBL" id="QHS91702.1"/>
    </source>
</evidence>
<sequence length="130" mass="14875">MESERAGIILLDSQSRILLVQSKRTGKWGFTKGHAETFDINSLETATREVKEESGYLEWIHYKITSGPIYLRCRPYWIGVIHTDEPPQLNRGEKDHSGIGWFTINQTKHLKLNEDVKLWLIQAASLGLPA</sequence>
<dbReference type="Pfam" id="PF00293">
    <property type="entry name" value="NUDIX"/>
    <property type="match status" value="1"/>
</dbReference>
<reference evidence="2" key="1">
    <citation type="journal article" date="2020" name="Nature">
        <title>Giant virus diversity and host interactions through global metagenomics.</title>
        <authorList>
            <person name="Schulz F."/>
            <person name="Roux S."/>
            <person name="Paez-Espino D."/>
            <person name="Jungbluth S."/>
            <person name="Walsh D.A."/>
            <person name="Denef V.J."/>
            <person name="McMahon K.D."/>
            <person name="Konstantinidis K.T."/>
            <person name="Eloe-Fadrosh E.A."/>
            <person name="Kyrpides N.C."/>
            <person name="Woyke T."/>
        </authorList>
    </citation>
    <scope>NUCLEOTIDE SEQUENCE</scope>
    <source>
        <strain evidence="2">GVMAG-M-3300013006-15</strain>
    </source>
</reference>
<dbReference type="PROSITE" id="PS51462">
    <property type="entry name" value="NUDIX"/>
    <property type="match status" value="1"/>
</dbReference>
<name>A0A6C0BI63_9ZZZZ</name>